<dbReference type="EMBL" id="AY915497">
    <property type="protein sequence ID" value="AAX30718.2"/>
    <property type="molecule type" value="mRNA"/>
</dbReference>
<reference evidence="1" key="1">
    <citation type="submission" date="2005-01" db="EMBL/GenBank/DDBJ databases">
        <authorList>
            <person name="Han Z."/>
        </authorList>
    </citation>
    <scope>NUCLEOTIDE SEQUENCE</scope>
</reference>
<accession>Q5BRW7</accession>
<protein>
    <submittedName>
        <fullName evidence="1">SJCHGC07154 protein</fullName>
    </submittedName>
</protein>
<reference evidence="1" key="2">
    <citation type="journal article" date="2006" name="PLoS Pathog.">
        <title>New perspectives on host-parasite interplay by comparative transcriptomic and proteomic analyses of Schistosoma japonicum.</title>
        <authorList>
            <person name="Liu F."/>
            <person name="Lu J."/>
            <person name="Hu W."/>
            <person name="Wang S.Y."/>
            <person name="Cui S.J."/>
            <person name="Chi M."/>
            <person name="Yan Q."/>
            <person name="Wang X.R."/>
            <person name="Song H.D."/>
            <person name="Xu X.N."/>
            <person name="Wang J.J."/>
            <person name="Zhang X.L."/>
            <person name="Zhang X."/>
            <person name="Wang Z.Q."/>
            <person name="Xue C.L."/>
            <person name="Brindley P.J."/>
            <person name="McManus D.P."/>
            <person name="Yang P.Y."/>
            <person name="Feng Z."/>
            <person name="Chen Z."/>
            <person name="Han Z.G."/>
        </authorList>
    </citation>
    <scope>NUCLEOTIDE SEQUENCE</scope>
</reference>
<proteinExistence type="evidence at transcript level"/>
<sequence>LPILFRLNPNCLDKGKLRCSPGEFGLIVISEQFVDSLLFNVGGDIIEDKRNSCDCDGCVCC</sequence>
<dbReference type="AlphaFoldDB" id="Q5BRW7"/>
<name>Q5BRW7_SCHJA</name>
<feature type="non-terminal residue" evidence="1">
    <location>
        <position position="1"/>
    </location>
</feature>
<organism evidence="1">
    <name type="scientific">Schistosoma japonicum</name>
    <name type="common">Blood fluke</name>
    <dbReference type="NCBI Taxonomy" id="6182"/>
    <lineage>
        <taxon>Eukaryota</taxon>
        <taxon>Metazoa</taxon>
        <taxon>Spiralia</taxon>
        <taxon>Lophotrochozoa</taxon>
        <taxon>Platyhelminthes</taxon>
        <taxon>Trematoda</taxon>
        <taxon>Digenea</taxon>
        <taxon>Strigeidida</taxon>
        <taxon>Schistosomatoidea</taxon>
        <taxon>Schistosomatidae</taxon>
        <taxon>Schistosoma</taxon>
    </lineage>
</organism>
<evidence type="ECO:0000313" key="1">
    <source>
        <dbReference type="EMBL" id="AAX30718.2"/>
    </source>
</evidence>